<feature type="domain" description="FAD-binding PCMH-type" evidence="6">
    <location>
        <begin position="1"/>
        <end position="164"/>
    </location>
</feature>
<name>A0A319DR96_9EURO</name>
<dbReference type="Gene3D" id="3.40.462.20">
    <property type="match status" value="1"/>
</dbReference>
<dbReference type="Proteomes" id="UP000247810">
    <property type="component" value="Unassembled WGS sequence"/>
</dbReference>
<dbReference type="Pfam" id="PF08031">
    <property type="entry name" value="BBE"/>
    <property type="match status" value="1"/>
</dbReference>
<dbReference type="PANTHER" id="PTHR42973">
    <property type="entry name" value="BINDING OXIDOREDUCTASE, PUTATIVE (AFU_ORTHOLOGUE AFUA_1G17690)-RELATED"/>
    <property type="match status" value="1"/>
</dbReference>
<dbReference type="InterPro" id="IPR012951">
    <property type="entry name" value="BBE"/>
</dbReference>
<dbReference type="SUPFAM" id="SSF56176">
    <property type="entry name" value="FAD-binding/transporter-associated domain-like"/>
    <property type="match status" value="1"/>
</dbReference>
<evidence type="ECO:0000256" key="3">
    <source>
        <dbReference type="ARBA" id="ARBA00022630"/>
    </source>
</evidence>
<evidence type="ECO:0000256" key="2">
    <source>
        <dbReference type="ARBA" id="ARBA00005466"/>
    </source>
</evidence>
<dbReference type="Gene3D" id="3.30.465.10">
    <property type="match status" value="1"/>
</dbReference>
<sequence>MGTAATEQDVAIIVEYCTSNDIPFLAQNGGHMWATTFHLVSDGLLIILGGLNSVTFNRDKTEVTVGGGARVSELISAASENNALVQTANCDCIGILGALLGGGYGYMMGQVGFAVDNVLSLNVVLADGRLRMITPEDGDLFWAFRGAGPNFGIVTSAKLKAYPVSSSAQIAWTGQLVYTPDKVKAVLETLHSFTLGPKMSIILFYRTTGSPDYAPRVALAPFYHGSKEEGRAAFSSFLDLNPIDDFTDAFQYPHWNGDGGPACNTTAYQPAYGSGLGQLDVNTWMQVWDEFVSHVALNGTGGSSVMLETYPLAKARSFPESSSAYAWRNQVNSNAMVYPLYHDTELESASLAWGSKIRDLWRATDGLDSRAGYINFAHGDEDPSVVYGQNVDRLRTIKAAVDPTNVFNQSLDLWKSV</sequence>
<dbReference type="InterPro" id="IPR036318">
    <property type="entry name" value="FAD-bd_PCMH-like_sf"/>
</dbReference>
<dbReference type="VEuPathDB" id="FungiDB:BO71DRAFT_312315"/>
<dbReference type="InterPro" id="IPR006094">
    <property type="entry name" value="Oxid_FAD_bind_N"/>
</dbReference>
<dbReference type="InterPro" id="IPR016166">
    <property type="entry name" value="FAD-bd_PCMH"/>
</dbReference>
<dbReference type="STRING" id="1448320.A0A319DR96"/>
<dbReference type="GO" id="GO:0016491">
    <property type="term" value="F:oxidoreductase activity"/>
    <property type="evidence" value="ECO:0007669"/>
    <property type="project" value="UniProtKB-KW"/>
</dbReference>
<comment type="similarity">
    <text evidence="2">Belongs to the oxygen-dependent FAD-linked oxidoreductase family.</text>
</comment>
<evidence type="ECO:0000259" key="6">
    <source>
        <dbReference type="PROSITE" id="PS51387"/>
    </source>
</evidence>
<gene>
    <name evidence="7" type="ORF">BO71DRAFT_312315</name>
</gene>
<keyword evidence="3" id="KW-0285">Flavoprotein</keyword>
<proteinExistence type="inferred from homology"/>
<evidence type="ECO:0000313" key="7">
    <source>
        <dbReference type="EMBL" id="PYI00092.1"/>
    </source>
</evidence>
<dbReference type="GO" id="GO:0071949">
    <property type="term" value="F:FAD binding"/>
    <property type="evidence" value="ECO:0007669"/>
    <property type="project" value="InterPro"/>
</dbReference>
<dbReference type="OrthoDB" id="415825at2759"/>
<evidence type="ECO:0000256" key="1">
    <source>
        <dbReference type="ARBA" id="ARBA00001974"/>
    </source>
</evidence>
<dbReference type="EMBL" id="KZ825797">
    <property type="protein sequence ID" value="PYI00092.1"/>
    <property type="molecule type" value="Genomic_DNA"/>
</dbReference>
<accession>A0A319DR96</accession>
<reference evidence="7 8" key="1">
    <citation type="submission" date="2018-02" db="EMBL/GenBank/DDBJ databases">
        <title>The genomes of Aspergillus section Nigri reveals drivers in fungal speciation.</title>
        <authorList>
            <consortium name="DOE Joint Genome Institute"/>
            <person name="Vesth T.C."/>
            <person name="Nybo J."/>
            <person name="Theobald S."/>
            <person name="Brandl J."/>
            <person name="Frisvad J.C."/>
            <person name="Nielsen K.F."/>
            <person name="Lyhne E.K."/>
            <person name="Kogle M.E."/>
            <person name="Kuo A."/>
            <person name="Riley R."/>
            <person name="Clum A."/>
            <person name="Nolan M."/>
            <person name="Lipzen A."/>
            <person name="Salamov A."/>
            <person name="Henrissat B."/>
            <person name="Wiebenga A."/>
            <person name="De vries R.P."/>
            <person name="Grigoriev I.V."/>
            <person name="Mortensen U.H."/>
            <person name="Andersen M.R."/>
            <person name="Baker S.E."/>
        </authorList>
    </citation>
    <scope>NUCLEOTIDE SEQUENCE [LARGE SCALE GENOMIC DNA]</scope>
    <source>
        <strain evidence="7 8">CBS 707.79</strain>
    </source>
</reference>
<dbReference type="AlphaFoldDB" id="A0A319DR96"/>
<dbReference type="InterPro" id="IPR050416">
    <property type="entry name" value="FAD-linked_Oxidoreductase"/>
</dbReference>
<protein>
    <submittedName>
        <fullName evidence="7">FAD-binding domain-containing protein</fullName>
    </submittedName>
</protein>
<dbReference type="Pfam" id="PF01565">
    <property type="entry name" value="FAD_binding_4"/>
    <property type="match status" value="1"/>
</dbReference>
<evidence type="ECO:0000256" key="5">
    <source>
        <dbReference type="ARBA" id="ARBA00023002"/>
    </source>
</evidence>
<organism evidence="7 8">
    <name type="scientific">Aspergillus ellipticus CBS 707.79</name>
    <dbReference type="NCBI Taxonomy" id="1448320"/>
    <lineage>
        <taxon>Eukaryota</taxon>
        <taxon>Fungi</taxon>
        <taxon>Dikarya</taxon>
        <taxon>Ascomycota</taxon>
        <taxon>Pezizomycotina</taxon>
        <taxon>Eurotiomycetes</taxon>
        <taxon>Eurotiomycetidae</taxon>
        <taxon>Eurotiales</taxon>
        <taxon>Aspergillaceae</taxon>
        <taxon>Aspergillus</taxon>
        <taxon>Aspergillus subgen. Circumdati</taxon>
    </lineage>
</organism>
<dbReference type="PROSITE" id="PS51387">
    <property type="entry name" value="FAD_PCMH"/>
    <property type="match status" value="1"/>
</dbReference>
<evidence type="ECO:0000256" key="4">
    <source>
        <dbReference type="ARBA" id="ARBA00022827"/>
    </source>
</evidence>
<dbReference type="PANTHER" id="PTHR42973:SF39">
    <property type="entry name" value="FAD-BINDING PCMH-TYPE DOMAIN-CONTAINING PROTEIN"/>
    <property type="match status" value="1"/>
</dbReference>
<keyword evidence="5" id="KW-0560">Oxidoreductase</keyword>
<evidence type="ECO:0000313" key="8">
    <source>
        <dbReference type="Proteomes" id="UP000247810"/>
    </source>
</evidence>
<keyword evidence="4" id="KW-0274">FAD</keyword>
<dbReference type="InterPro" id="IPR016169">
    <property type="entry name" value="FAD-bd_PCMH_sub2"/>
</dbReference>
<keyword evidence="8" id="KW-1185">Reference proteome</keyword>
<comment type="cofactor">
    <cofactor evidence="1">
        <name>FAD</name>
        <dbReference type="ChEBI" id="CHEBI:57692"/>
    </cofactor>
</comment>